<dbReference type="EMBL" id="LXMA01000023">
    <property type="protein sequence ID" value="OAT72931.1"/>
    <property type="molecule type" value="Genomic_DNA"/>
</dbReference>
<name>A0A1B7KS56_PARTM</name>
<organism evidence="1 2">
    <name type="scientific">Parageobacillus thermoglucosidasius</name>
    <name type="common">Geobacillus thermoglucosidasius</name>
    <dbReference type="NCBI Taxonomy" id="1426"/>
    <lineage>
        <taxon>Bacteria</taxon>
        <taxon>Bacillati</taxon>
        <taxon>Bacillota</taxon>
        <taxon>Bacilli</taxon>
        <taxon>Bacillales</taxon>
        <taxon>Anoxybacillaceae</taxon>
        <taxon>Parageobacillus</taxon>
    </lineage>
</organism>
<protein>
    <submittedName>
        <fullName evidence="1">Uncharacterized protein</fullName>
    </submittedName>
</protein>
<proteinExistence type="predicted"/>
<evidence type="ECO:0000313" key="1">
    <source>
        <dbReference type="EMBL" id="OAT72931.1"/>
    </source>
</evidence>
<gene>
    <name evidence="1" type="ORF">A7K69_08340</name>
</gene>
<dbReference type="Proteomes" id="UP000078290">
    <property type="component" value="Unassembled WGS sequence"/>
</dbReference>
<sequence length="195" mass="23022">MSTTTTNMGQNISNAVYVLRETYKNLNLLFSELDRIGEKEGFIPITPRFLRWKSDLDYDGWLISNFIKLYQLEKDPPLKNIPHMKDGYLYGIEIDLGENEYPIISLIRYNFDYSGWTRIPTVSDHWVFWDPFRVKKFFKITESNGLWTSIPLEKARERYWGIKNAVAKEIPLLSITSPEDIRTKIFQELENLSIN</sequence>
<comment type="caution">
    <text evidence="1">The sequence shown here is derived from an EMBL/GenBank/DDBJ whole genome shotgun (WGS) entry which is preliminary data.</text>
</comment>
<accession>A0A1B7KS56</accession>
<dbReference type="RefSeq" id="WP_064551899.1">
    <property type="nucleotide sequence ID" value="NZ_LXMA01000023.1"/>
</dbReference>
<dbReference type="OrthoDB" id="1907638at2"/>
<evidence type="ECO:0000313" key="2">
    <source>
        <dbReference type="Proteomes" id="UP000078290"/>
    </source>
</evidence>
<reference evidence="2" key="1">
    <citation type="submission" date="2016-05" db="EMBL/GenBank/DDBJ databases">
        <authorList>
            <person name="Wang W."/>
            <person name="Zhu L."/>
        </authorList>
    </citation>
    <scope>NUCLEOTIDE SEQUENCE [LARGE SCALE GENOMIC DNA]</scope>
    <source>
        <strain evidence="2">W-2</strain>
    </source>
</reference>
<dbReference type="AlphaFoldDB" id="A0A1B7KS56"/>